<evidence type="ECO:0000256" key="1">
    <source>
        <dbReference type="ARBA" id="ARBA00006611"/>
    </source>
</evidence>
<keyword evidence="6" id="KW-1185">Reference proteome</keyword>
<organism evidence="3 5">
    <name type="scientific">Labedella gwakjiensis</name>
    <dbReference type="NCBI Taxonomy" id="390269"/>
    <lineage>
        <taxon>Bacteria</taxon>
        <taxon>Bacillati</taxon>
        <taxon>Actinomycetota</taxon>
        <taxon>Actinomycetes</taxon>
        <taxon>Micrococcales</taxon>
        <taxon>Microbacteriaceae</taxon>
        <taxon>Labedella</taxon>
    </lineage>
</organism>
<dbReference type="Pfam" id="PF00437">
    <property type="entry name" value="T2SSE"/>
    <property type="match status" value="1"/>
</dbReference>
<dbReference type="InterPro" id="IPR027417">
    <property type="entry name" value="P-loop_NTPase"/>
</dbReference>
<protein>
    <submittedName>
        <fullName evidence="4">CpaF family protein</fullName>
    </submittedName>
    <submittedName>
        <fullName evidence="3">Pilus assembly protein CpaF</fullName>
    </submittedName>
</protein>
<gene>
    <name evidence="3" type="ORF">CLV49_3520</name>
    <name evidence="4" type="ORF">ELQ93_01655</name>
</gene>
<name>A0A2P8H0X4_9MICO</name>
<evidence type="ECO:0000259" key="2">
    <source>
        <dbReference type="Pfam" id="PF00437"/>
    </source>
</evidence>
<dbReference type="EMBL" id="PYAU01000001">
    <property type="protein sequence ID" value="PSL39867.1"/>
    <property type="molecule type" value="Genomic_DNA"/>
</dbReference>
<comment type="caution">
    <text evidence="3">The sequence shown here is derived from an EMBL/GenBank/DDBJ whole genome shotgun (WGS) entry which is preliminary data.</text>
</comment>
<dbReference type="Gene3D" id="3.40.50.300">
    <property type="entry name" value="P-loop containing nucleotide triphosphate hydrolases"/>
    <property type="match status" value="1"/>
</dbReference>
<dbReference type="EMBL" id="RZGY01000001">
    <property type="protein sequence ID" value="RUQ85763.1"/>
    <property type="molecule type" value="Genomic_DNA"/>
</dbReference>
<evidence type="ECO:0000313" key="3">
    <source>
        <dbReference type="EMBL" id="PSL39867.1"/>
    </source>
</evidence>
<dbReference type="CDD" id="cd01130">
    <property type="entry name" value="VirB11-like_ATPase"/>
    <property type="match status" value="1"/>
</dbReference>
<dbReference type="PANTHER" id="PTHR30486:SF6">
    <property type="entry name" value="TYPE IV PILUS RETRACTATION ATPASE PILT"/>
    <property type="match status" value="1"/>
</dbReference>
<reference evidence="4 6" key="2">
    <citation type="submission" date="2018-12" db="EMBL/GenBank/DDBJ databases">
        <authorList>
            <person name="hu s."/>
            <person name="Xu Y."/>
            <person name="Xu B."/>
            <person name="Li F."/>
        </authorList>
    </citation>
    <scope>NUCLEOTIDE SEQUENCE [LARGE SCALE GENOMIC DNA]</scope>
    <source>
        <strain evidence="4 6">KSW2-17</strain>
    </source>
</reference>
<sequence length="399" mass="43041">MLVMGQSGDSIAERVRTRVRREGVDLHGDHVAAERLVREELRVHAERSVRHGQPRVADEDEAAREALAALTGFGAIQPYLDDPDVEEIWLNGPSRVFIAKNGVSELTNTVLTEDSVRDLIERLLGSTGRRVDHSSPFVDASLPDGSRLHIAIPDVTRRHPAINIRKFSRRVRTLGHLVNLGSLTPDAADFLRAAVRSGSSFVVSGGTQSGKTTMLSALLGAARPDERIVTVEETFELDLPGQDVVGLQGRQPSLEGTGEITLRRLVKEALRMRPDRIVVGEVREAEALDLLIAMNSGLPGASSVHANSARDALVKLSTLPLLAGRNIDSQFVRPAVASSIDLVVHCVLDADGRRRVDEILAPTGGGRDGGIEASTVFETRGGALVSTGWHPVEVRGQSR</sequence>
<reference evidence="3 5" key="1">
    <citation type="submission" date="2018-03" db="EMBL/GenBank/DDBJ databases">
        <title>Genomic Encyclopedia of Archaeal and Bacterial Type Strains, Phase II (KMG-II): from individual species to whole genera.</title>
        <authorList>
            <person name="Goeker M."/>
        </authorList>
    </citation>
    <scope>NUCLEOTIDE SEQUENCE [LARGE SCALE GENOMIC DNA]</scope>
    <source>
        <strain evidence="3 5">DSM 21548</strain>
    </source>
</reference>
<feature type="domain" description="Bacterial type II secretion system protein E" evidence="2">
    <location>
        <begin position="72"/>
        <end position="344"/>
    </location>
</feature>
<dbReference type="SUPFAM" id="SSF52540">
    <property type="entry name" value="P-loop containing nucleoside triphosphate hydrolases"/>
    <property type="match status" value="1"/>
</dbReference>
<dbReference type="Gene3D" id="3.30.450.380">
    <property type="match status" value="1"/>
</dbReference>
<accession>A0A2P8H0X4</accession>
<dbReference type="Proteomes" id="UP000241203">
    <property type="component" value="Unassembled WGS sequence"/>
</dbReference>
<dbReference type="InterPro" id="IPR050921">
    <property type="entry name" value="T4SS_GSP_E_ATPase"/>
</dbReference>
<dbReference type="Proteomes" id="UP000268291">
    <property type="component" value="Unassembled WGS sequence"/>
</dbReference>
<evidence type="ECO:0000313" key="6">
    <source>
        <dbReference type="Proteomes" id="UP000268291"/>
    </source>
</evidence>
<evidence type="ECO:0000313" key="5">
    <source>
        <dbReference type="Proteomes" id="UP000241203"/>
    </source>
</evidence>
<dbReference type="InterPro" id="IPR001482">
    <property type="entry name" value="T2SS/T4SS_dom"/>
</dbReference>
<dbReference type="PANTHER" id="PTHR30486">
    <property type="entry name" value="TWITCHING MOTILITY PROTEIN PILT"/>
    <property type="match status" value="1"/>
</dbReference>
<comment type="similarity">
    <text evidence="1">Belongs to the GSP E family.</text>
</comment>
<dbReference type="GO" id="GO:0016887">
    <property type="term" value="F:ATP hydrolysis activity"/>
    <property type="evidence" value="ECO:0007669"/>
    <property type="project" value="InterPro"/>
</dbReference>
<proteinExistence type="inferred from homology"/>
<dbReference type="AlphaFoldDB" id="A0A2P8H0X4"/>
<evidence type="ECO:0000313" key="4">
    <source>
        <dbReference type="EMBL" id="RUQ85763.1"/>
    </source>
</evidence>